<organism evidence="1 2">
    <name type="scientific">Laccaria amethystina LaAM-08-1</name>
    <dbReference type="NCBI Taxonomy" id="1095629"/>
    <lineage>
        <taxon>Eukaryota</taxon>
        <taxon>Fungi</taxon>
        <taxon>Dikarya</taxon>
        <taxon>Basidiomycota</taxon>
        <taxon>Agaricomycotina</taxon>
        <taxon>Agaricomycetes</taxon>
        <taxon>Agaricomycetidae</taxon>
        <taxon>Agaricales</taxon>
        <taxon>Agaricineae</taxon>
        <taxon>Hydnangiaceae</taxon>
        <taxon>Laccaria</taxon>
    </lineage>
</organism>
<name>A0A0C9X0V7_9AGAR</name>
<dbReference type="EMBL" id="KN839042">
    <property type="protein sequence ID" value="KIJ91191.1"/>
    <property type="molecule type" value="Genomic_DNA"/>
</dbReference>
<dbReference type="Proteomes" id="UP000054477">
    <property type="component" value="Unassembled WGS sequence"/>
</dbReference>
<evidence type="ECO:0008006" key="3">
    <source>
        <dbReference type="Google" id="ProtNLM"/>
    </source>
</evidence>
<dbReference type="AlphaFoldDB" id="A0A0C9X0V7"/>
<gene>
    <name evidence="1" type="ORF">K443DRAFT_33111</name>
</gene>
<dbReference type="SUPFAM" id="SSF52540">
    <property type="entry name" value="P-loop containing nucleoside triphosphate hydrolases"/>
    <property type="match status" value="1"/>
</dbReference>
<dbReference type="InterPro" id="IPR027417">
    <property type="entry name" value="P-loop_NTPase"/>
</dbReference>
<feature type="non-terminal residue" evidence="1">
    <location>
        <position position="65"/>
    </location>
</feature>
<accession>A0A0C9X0V7</accession>
<protein>
    <recommendedName>
        <fullName evidence="3">DEAD/DEAH box helicase domain-containing protein</fullName>
    </recommendedName>
</protein>
<sequence length="65" mass="7414">MHSTTTSQTLLLSHIRDKVKECFGYCPCLWQIRMVQALLKNDNNVVSILPTGSGKSLTFWMPLLF</sequence>
<evidence type="ECO:0000313" key="1">
    <source>
        <dbReference type="EMBL" id="KIJ91191.1"/>
    </source>
</evidence>
<dbReference type="Gene3D" id="3.40.50.300">
    <property type="entry name" value="P-loop containing nucleotide triphosphate hydrolases"/>
    <property type="match status" value="1"/>
</dbReference>
<dbReference type="OrthoDB" id="10261556at2759"/>
<reference evidence="2" key="2">
    <citation type="submission" date="2015-01" db="EMBL/GenBank/DDBJ databases">
        <title>Evolutionary Origins and Diversification of the Mycorrhizal Mutualists.</title>
        <authorList>
            <consortium name="DOE Joint Genome Institute"/>
            <consortium name="Mycorrhizal Genomics Consortium"/>
            <person name="Kohler A."/>
            <person name="Kuo A."/>
            <person name="Nagy L.G."/>
            <person name="Floudas D."/>
            <person name="Copeland A."/>
            <person name="Barry K.W."/>
            <person name="Cichocki N."/>
            <person name="Veneault-Fourrey C."/>
            <person name="LaButti K."/>
            <person name="Lindquist E.A."/>
            <person name="Lipzen A."/>
            <person name="Lundell T."/>
            <person name="Morin E."/>
            <person name="Murat C."/>
            <person name="Riley R."/>
            <person name="Ohm R."/>
            <person name="Sun H."/>
            <person name="Tunlid A."/>
            <person name="Henrissat B."/>
            <person name="Grigoriev I.V."/>
            <person name="Hibbett D.S."/>
            <person name="Martin F."/>
        </authorList>
    </citation>
    <scope>NUCLEOTIDE SEQUENCE [LARGE SCALE GENOMIC DNA]</scope>
    <source>
        <strain evidence="2">LaAM-08-1</strain>
    </source>
</reference>
<evidence type="ECO:0000313" key="2">
    <source>
        <dbReference type="Proteomes" id="UP000054477"/>
    </source>
</evidence>
<keyword evidence="2" id="KW-1185">Reference proteome</keyword>
<reference evidence="1 2" key="1">
    <citation type="submission" date="2014-04" db="EMBL/GenBank/DDBJ databases">
        <authorList>
            <consortium name="DOE Joint Genome Institute"/>
            <person name="Kuo A."/>
            <person name="Kohler A."/>
            <person name="Nagy L.G."/>
            <person name="Floudas D."/>
            <person name="Copeland A."/>
            <person name="Barry K.W."/>
            <person name="Cichocki N."/>
            <person name="Veneault-Fourrey C."/>
            <person name="LaButti K."/>
            <person name="Lindquist E.A."/>
            <person name="Lipzen A."/>
            <person name="Lundell T."/>
            <person name="Morin E."/>
            <person name="Murat C."/>
            <person name="Sun H."/>
            <person name="Tunlid A."/>
            <person name="Henrissat B."/>
            <person name="Grigoriev I.V."/>
            <person name="Hibbett D.S."/>
            <person name="Martin F."/>
            <person name="Nordberg H.P."/>
            <person name="Cantor M.N."/>
            <person name="Hua S.X."/>
        </authorList>
    </citation>
    <scope>NUCLEOTIDE SEQUENCE [LARGE SCALE GENOMIC DNA]</scope>
    <source>
        <strain evidence="1 2">LaAM-08-1</strain>
    </source>
</reference>
<proteinExistence type="predicted"/>
<dbReference type="HOGENOM" id="CLU_196963_0_0_1"/>